<dbReference type="InterPro" id="IPR003594">
    <property type="entry name" value="HATPase_dom"/>
</dbReference>
<evidence type="ECO:0000256" key="10">
    <source>
        <dbReference type="ARBA" id="ARBA00023136"/>
    </source>
</evidence>
<dbReference type="PANTHER" id="PTHR44936:SF5">
    <property type="entry name" value="SENSOR HISTIDINE KINASE ENVZ"/>
    <property type="match status" value="1"/>
</dbReference>
<dbReference type="PANTHER" id="PTHR44936">
    <property type="entry name" value="SENSOR PROTEIN CREC"/>
    <property type="match status" value="1"/>
</dbReference>
<evidence type="ECO:0000256" key="3">
    <source>
        <dbReference type="ARBA" id="ARBA00012438"/>
    </source>
</evidence>
<keyword evidence="6 11" id="KW-0812">Transmembrane</keyword>
<evidence type="ECO:0000256" key="8">
    <source>
        <dbReference type="ARBA" id="ARBA00022989"/>
    </source>
</evidence>
<evidence type="ECO:0000256" key="1">
    <source>
        <dbReference type="ARBA" id="ARBA00000085"/>
    </source>
</evidence>
<keyword evidence="5" id="KW-0808">Transferase</keyword>
<proteinExistence type="predicted"/>
<evidence type="ECO:0000313" key="14">
    <source>
        <dbReference type="Proteomes" id="UP001229486"/>
    </source>
</evidence>
<protein>
    <recommendedName>
        <fullName evidence="3">histidine kinase</fullName>
        <ecNumber evidence="3">2.7.13.3</ecNumber>
    </recommendedName>
</protein>
<evidence type="ECO:0000256" key="9">
    <source>
        <dbReference type="ARBA" id="ARBA00023012"/>
    </source>
</evidence>
<dbReference type="InterPro" id="IPR050980">
    <property type="entry name" value="2C_sensor_his_kinase"/>
</dbReference>
<dbReference type="CDD" id="cd00075">
    <property type="entry name" value="HATPase"/>
    <property type="match status" value="1"/>
</dbReference>
<evidence type="ECO:0000256" key="4">
    <source>
        <dbReference type="ARBA" id="ARBA00022519"/>
    </source>
</evidence>
<dbReference type="Proteomes" id="UP001229486">
    <property type="component" value="Unassembled WGS sequence"/>
</dbReference>
<dbReference type="InterPro" id="IPR004358">
    <property type="entry name" value="Sig_transdc_His_kin-like_C"/>
</dbReference>
<evidence type="ECO:0000256" key="11">
    <source>
        <dbReference type="SAM" id="Phobius"/>
    </source>
</evidence>
<comment type="subcellular location">
    <subcellularLocation>
        <location evidence="2">Cell inner membrane</location>
        <topology evidence="2">Multi-pass membrane protein</topology>
    </subcellularLocation>
</comment>
<evidence type="ECO:0000313" key="13">
    <source>
        <dbReference type="EMBL" id="MDP9650527.1"/>
    </source>
</evidence>
<evidence type="ECO:0000259" key="12">
    <source>
        <dbReference type="PROSITE" id="PS50109"/>
    </source>
</evidence>
<keyword evidence="4" id="KW-0997">Cell inner membrane</keyword>
<keyword evidence="8 11" id="KW-1133">Transmembrane helix</keyword>
<feature type="transmembrane region" description="Helical" evidence="11">
    <location>
        <begin position="73"/>
        <end position="101"/>
    </location>
</feature>
<dbReference type="GO" id="GO:0005886">
    <property type="term" value="C:plasma membrane"/>
    <property type="evidence" value="ECO:0007669"/>
    <property type="project" value="UniProtKB-SubCell"/>
</dbReference>
<organism evidence="13 14">
    <name type="scientific">Paraburkholderia caledonica</name>
    <dbReference type="NCBI Taxonomy" id="134536"/>
    <lineage>
        <taxon>Bacteria</taxon>
        <taxon>Pseudomonadati</taxon>
        <taxon>Pseudomonadota</taxon>
        <taxon>Betaproteobacteria</taxon>
        <taxon>Burkholderiales</taxon>
        <taxon>Burkholderiaceae</taxon>
        <taxon>Paraburkholderia</taxon>
    </lineage>
</organism>
<feature type="transmembrane region" description="Helical" evidence="11">
    <location>
        <begin position="43"/>
        <end position="61"/>
    </location>
</feature>
<dbReference type="EC" id="2.7.13.3" evidence="3"/>
<comment type="caution">
    <text evidence="13">The sequence shown here is derived from an EMBL/GenBank/DDBJ whole genome shotgun (WGS) entry which is preliminary data.</text>
</comment>
<evidence type="ECO:0000256" key="5">
    <source>
        <dbReference type="ARBA" id="ARBA00022679"/>
    </source>
</evidence>
<keyword evidence="10 11" id="KW-0472">Membrane</keyword>
<dbReference type="PROSITE" id="PS50109">
    <property type="entry name" value="HIS_KIN"/>
    <property type="match status" value="1"/>
</dbReference>
<dbReference type="Pfam" id="PF02518">
    <property type="entry name" value="HATPase_c"/>
    <property type="match status" value="1"/>
</dbReference>
<reference evidence="13" key="1">
    <citation type="submission" date="2023-07" db="EMBL/GenBank/DDBJ databases">
        <title>Sorghum-associated microbial communities from plants grown in Nebraska, USA.</title>
        <authorList>
            <person name="Schachtman D."/>
        </authorList>
    </citation>
    <scope>NUCLEOTIDE SEQUENCE</scope>
    <source>
        <strain evidence="13">DS1061</strain>
    </source>
</reference>
<dbReference type="Gene3D" id="3.30.565.10">
    <property type="entry name" value="Histidine kinase-like ATPase, C-terminal domain"/>
    <property type="match status" value="1"/>
</dbReference>
<evidence type="ECO:0000256" key="6">
    <source>
        <dbReference type="ARBA" id="ARBA00022692"/>
    </source>
</evidence>
<sequence>MTMIALMPSDSTRRSPALVRADAEDSALQPAVGFRRLLVTGRIRNTAAIAACALLVPLFDLGGRAITLLVTRCFAATGSVAIAAGVAVSLSLFAAALWMYVRYLRVSIEHVTKAIELHSASDEHAPLPERGPSAVLRLTRAIGFTRGRHAARLAELLDSQAAYAHDLQVPLKRMGVRCEALDDLALQRSLTRDLAEMKQLVEASMACARMQCNVEEPRTHVSVDALLNGLIDDYRDAGHCIELKGEVGYPIETCPHALRRVLVNLIDNALRYGSDVRLRLRVEAQAVVFAVLDNGPGIEPSQMEAVFAPWYRAPRTAARAPGSGLGLAIARRLTHAMHGELCLENRLTGGLEARLTLPLIVT</sequence>
<keyword evidence="4" id="KW-1003">Cell membrane</keyword>
<dbReference type="InterPro" id="IPR005467">
    <property type="entry name" value="His_kinase_dom"/>
</dbReference>
<keyword evidence="7 13" id="KW-0418">Kinase</keyword>
<dbReference type="PRINTS" id="PR00344">
    <property type="entry name" value="BCTRLSENSOR"/>
</dbReference>
<dbReference type="RefSeq" id="WP_392395406.1">
    <property type="nucleotide sequence ID" value="NZ_JAURTK010000010.1"/>
</dbReference>
<accession>A0AB73IKJ5</accession>
<feature type="domain" description="Histidine kinase" evidence="12">
    <location>
        <begin position="162"/>
        <end position="361"/>
    </location>
</feature>
<name>A0AB73IKJ5_9BURK</name>
<comment type="catalytic activity">
    <reaction evidence="1">
        <text>ATP + protein L-histidine = ADP + protein N-phospho-L-histidine.</text>
        <dbReference type="EC" id="2.7.13.3"/>
    </reaction>
</comment>
<dbReference type="InterPro" id="IPR036890">
    <property type="entry name" value="HATPase_C_sf"/>
</dbReference>
<evidence type="ECO:0000256" key="7">
    <source>
        <dbReference type="ARBA" id="ARBA00022777"/>
    </source>
</evidence>
<evidence type="ECO:0000256" key="2">
    <source>
        <dbReference type="ARBA" id="ARBA00004429"/>
    </source>
</evidence>
<dbReference type="SUPFAM" id="SSF55874">
    <property type="entry name" value="ATPase domain of HSP90 chaperone/DNA topoisomerase II/histidine kinase"/>
    <property type="match status" value="1"/>
</dbReference>
<dbReference type="AlphaFoldDB" id="A0AB73IKJ5"/>
<dbReference type="EMBL" id="JAURTK010000010">
    <property type="protein sequence ID" value="MDP9650527.1"/>
    <property type="molecule type" value="Genomic_DNA"/>
</dbReference>
<gene>
    <name evidence="13" type="ORF">J2793_006000</name>
</gene>
<keyword evidence="9" id="KW-0902">Two-component regulatory system</keyword>
<dbReference type="GO" id="GO:0000155">
    <property type="term" value="F:phosphorelay sensor kinase activity"/>
    <property type="evidence" value="ECO:0007669"/>
    <property type="project" value="TreeGrafter"/>
</dbReference>
<dbReference type="SMART" id="SM00387">
    <property type="entry name" value="HATPase_c"/>
    <property type="match status" value="1"/>
</dbReference>